<organism evidence="1 2">
    <name type="scientific">Actinoplanes lobatus</name>
    <dbReference type="NCBI Taxonomy" id="113568"/>
    <lineage>
        <taxon>Bacteria</taxon>
        <taxon>Bacillati</taxon>
        <taxon>Actinomycetota</taxon>
        <taxon>Actinomycetes</taxon>
        <taxon>Micromonosporales</taxon>
        <taxon>Micromonosporaceae</taxon>
        <taxon>Actinoplanes</taxon>
    </lineage>
</organism>
<protein>
    <submittedName>
        <fullName evidence="1">Uncharacterized protein</fullName>
    </submittedName>
</protein>
<reference evidence="1 2" key="1">
    <citation type="submission" date="2020-08" db="EMBL/GenBank/DDBJ databases">
        <title>Sequencing the genomes of 1000 actinobacteria strains.</title>
        <authorList>
            <person name="Klenk H.-P."/>
        </authorList>
    </citation>
    <scope>NUCLEOTIDE SEQUENCE [LARGE SCALE GENOMIC DNA]</scope>
    <source>
        <strain evidence="1 2">DSM 43150</strain>
    </source>
</reference>
<sequence length="40" mass="3938">MHDLGLTGAAALDALAGLLTTFAEVDDGVGAVVPVAEYPP</sequence>
<dbReference type="EMBL" id="JACHNC010000001">
    <property type="protein sequence ID" value="MBB4755164.1"/>
    <property type="molecule type" value="Genomic_DNA"/>
</dbReference>
<comment type="caution">
    <text evidence="1">The sequence shown here is derived from an EMBL/GenBank/DDBJ whole genome shotgun (WGS) entry which is preliminary data.</text>
</comment>
<dbReference type="RefSeq" id="WP_262479442.1">
    <property type="nucleotide sequence ID" value="NZ_BOMP01000161.1"/>
</dbReference>
<accession>A0A7W7MLV4</accession>
<name>A0A7W7MLV4_9ACTN</name>
<proteinExistence type="predicted"/>
<gene>
    <name evidence="1" type="ORF">BJ964_009325</name>
</gene>
<dbReference type="Proteomes" id="UP000590511">
    <property type="component" value="Unassembled WGS sequence"/>
</dbReference>
<evidence type="ECO:0000313" key="1">
    <source>
        <dbReference type="EMBL" id="MBB4755164.1"/>
    </source>
</evidence>
<dbReference type="AlphaFoldDB" id="A0A7W7MLV4"/>
<evidence type="ECO:0000313" key="2">
    <source>
        <dbReference type="Proteomes" id="UP000590511"/>
    </source>
</evidence>